<sequence>MAAQVPRAEDNFTIHRSWPADFMIVCSSRRVRDDIVAAGVVDGWDFSLCFSPWNRQLQAVRRSLRYHAHIELTGILAHAWNRATVGVLLGSVAWVERLGAATASREDLGCFQVVAWIDSINQLPPEKALLIEEPNDLMEEDDGLVLLGDALIPLEKMMLRYIVKIRLVRAEDMTVPDPPPGDEDDGGDGGDGGRDRGGGEGSVRGDGLSKRSGARPDSRMAPPGPRDGRGRSSQGWQHRSGGWGGSRRITIRAPLEVVPWPAVEVEDQEEDDVGDTGVEAHLQNLSGKSSQSHVSASFDQEKGEVVASPRGEDLADASFLANGQFDRGPAGSLLTPPARQPFPGRDSVDIFQTVGRRVVGSHVEDVQVVGATPEAPPDPEGEKMPGPSLEDCQLSSPGLLPSPEDEPDGTYLSKGSDQLGSPRSVLNAFDTFPVCLSSVDAETEQQYGPEAVDFEAARGQARSPAAFPDACKRPINSVLSRPVAKRGQCKKRYSGPVRRSGRIRGRFDPAIPIRQHQLTLITRLEIAREGELIGDEVLNAYLDLFARPLRQLHIDVVLRLFGWMPDALPLCNDAPVECLV</sequence>
<evidence type="ECO:0000313" key="1">
    <source>
        <dbReference type="EnsemblPlants" id="AVESA.00010b.r2.6CG1083070.1.CDS.1"/>
    </source>
</evidence>
<dbReference type="Proteomes" id="UP001732700">
    <property type="component" value="Chromosome 6C"/>
</dbReference>
<proteinExistence type="predicted"/>
<reference evidence="1" key="2">
    <citation type="submission" date="2025-09" db="UniProtKB">
        <authorList>
            <consortium name="EnsemblPlants"/>
        </authorList>
    </citation>
    <scope>IDENTIFICATION</scope>
</reference>
<evidence type="ECO:0000313" key="2">
    <source>
        <dbReference type="Proteomes" id="UP001732700"/>
    </source>
</evidence>
<name>A0ACD5Z5Q7_AVESA</name>
<protein>
    <submittedName>
        <fullName evidence="1">Uncharacterized protein</fullName>
    </submittedName>
</protein>
<organism evidence="1 2">
    <name type="scientific">Avena sativa</name>
    <name type="common">Oat</name>
    <dbReference type="NCBI Taxonomy" id="4498"/>
    <lineage>
        <taxon>Eukaryota</taxon>
        <taxon>Viridiplantae</taxon>
        <taxon>Streptophyta</taxon>
        <taxon>Embryophyta</taxon>
        <taxon>Tracheophyta</taxon>
        <taxon>Spermatophyta</taxon>
        <taxon>Magnoliopsida</taxon>
        <taxon>Liliopsida</taxon>
        <taxon>Poales</taxon>
        <taxon>Poaceae</taxon>
        <taxon>BOP clade</taxon>
        <taxon>Pooideae</taxon>
        <taxon>Poodae</taxon>
        <taxon>Poeae</taxon>
        <taxon>Poeae Chloroplast Group 1 (Aveneae type)</taxon>
        <taxon>Aveninae</taxon>
        <taxon>Avena</taxon>
    </lineage>
</organism>
<dbReference type="EnsemblPlants" id="AVESA.00010b.r2.6CG1083070.1">
    <property type="protein sequence ID" value="AVESA.00010b.r2.6CG1083070.1.CDS.1"/>
    <property type="gene ID" value="AVESA.00010b.r2.6CG1083070"/>
</dbReference>
<accession>A0ACD5Z5Q7</accession>
<keyword evidence="2" id="KW-1185">Reference proteome</keyword>
<reference evidence="1" key="1">
    <citation type="submission" date="2021-05" db="EMBL/GenBank/DDBJ databases">
        <authorList>
            <person name="Scholz U."/>
            <person name="Mascher M."/>
            <person name="Fiebig A."/>
        </authorList>
    </citation>
    <scope>NUCLEOTIDE SEQUENCE [LARGE SCALE GENOMIC DNA]</scope>
</reference>